<dbReference type="PROSITE" id="PS51352">
    <property type="entry name" value="THIOREDOXIN_2"/>
    <property type="match status" value="1"/>
</dbReference>
<comment type="similarity">
    <text evidence="1">Belongs to the thioredoxin family.</text>
</comment>
<dbReference type="Proteomes" id="UP000664167">
    <property type="component" value="Unassembled WGS sequence"/>
</dbReference>
<organism evidence="4 5">
    <name type="scientific">Streptomyces beijiangensis</name>
    <dbReference type="NCBI Taxonomy" id="163361"/>
    <lineage>
        <taxon>Bacteria</taxon>
        <taxon>Bacillati</taxon>
        <taxon>Actinomycetota</taxon>
        <taxon>Actinomycetes</taxon>
        <taxon>Kitasatosporales</taxon>
        <taxon>Streptomycetaceae</taxon>
        <taxon>Streptomyces</taxon>
    </lineage>
</organism>
<keyword evidence="2" id="KW-0676">Redox-active center</keyword>
<dbReference type="Pfam" id="PF00085">
    <property type="entry name" value="Thioredoxin"/>
    <property type="match status" value="1"/>
</dbReference>
<proteinExistence type="inferred from homology"/>
<dbReference type="PANTHER" id="PTHR45663:SF11">
    <property type="entry name" value="GEO12009P1"/>
    <property type="match status" value="1"/>
</dbReference>
<evidence type="ECO:0000256" key="1">
    <source>
        <dbReference type="ARBA" id="ARBA00008987"/>
    </source>
</evidence>
<sequence>MASRVHQPMEQEEFDFILRVSRGPVLAYFSGTWPKAVKVCKEMDAIVGEMADEYGDRLTAVKTDMTRCPEPTRRFGVTGAPTFLLIEQGEVTATREGPMDREEFREFLGAHV</sequence>
<feature type="domain" description="Thioredoxin" evidence="3">
    <location>
        <begin position="1"/>
        <end position="112"/>
    </location>
</feature>
<dbReference type="GO" id="GO:0005829">
    <property type="term" value="C:cytosol"/>
    <property type="evidence" value="ECO:0007669"/>
    <property type="project" value="TreeGrafter"/>
</dbReference>
<gene>
    <name evidence="4" type="ORF">J0695_15540</name>
</gene>
<dbReference type="GO" id="GO:0045454">
    <property type="term" value="P:cell redox homeostasis"/>
    <property type="evidence" value="ECO:0007669"/>
    <property type="project" value="TreeGrafter"/>
</dbReference>
<accession>A0A939F6Z1</accession>
<evidence type="ECO:0000313" key="4">
    <source>
        <dbReference type="EMBL" id="MBO0513202.1"/>
    </source>
</evidence>
<dbReference type="InterPro" id="IPR013766">
    <property type="entry name" value="Thioredoxin_domain"/>
</dbReference>
<dbReference type="EMBL" id="JAFLRJ010000142">
    <property type="protein sequence ID" value="MBO0513202.1"/>
    <property type="molecule type" value="Genomic_DNA"/>
</dbReference>
<name>A0A939F6Z1_9ACTN</name>
<dbReference type="RefSeq" id="WP_206962640.1">
    <property type="nucleotide sequence ID" value="NZ_BAAAJJ010000016.1"/>
</dbReference>
<reference evidence="4" key="1">
    <citation type="submission" date="2021-03" db="EMBL/GenBank/DDBJ databases">
        <title>Streptomyces poriferae sp. nov., a novel marine sponge-derived Actinobacteria species with anti-MRSA activity.</title>
        <authorList>
            <person name="Sandoval-Powers M."/>
            <person name="Kralova S."/>
            <person name="Nguyen G.-S."/>
            <person name="Fawwal D."/>
            <person name="Degnes K."/>
            <person name="Klinkenberg G."/>
            <person name="Sletta H."/>
            <person name="Wentzel A."/>
            <person name="Liles M.R."/>
        </authorList>
    </citation>
    <scope>NUCLEOTIDE SEQUENCE</scope>
    <source>
        <strain evidence="4">DSM 41794</strain>
    </source>
</reference>
<evidence type="ECO:0000313" key="5">
    <source>
        <dbReference type="Proteomes" id="UP000664167"/>
    </source>
</evidence>
<dbReference type="CDD" id="cd02947">
    <property type="entry name" value="TRX_family"/>
    <property type="match status" value="1"/>
</dbReference>
<dbReference type="SUPFAM" id="SSF52833">
    <property type="entry name" value="Thioredoxin-like"/>
    <property type="match status" value="1"/>
</dbReference>
<evidence type="ECO:0000256" key="2">
    <source>
        <dbReference type="ARBA" id="ARBA00023284"/>
    </source>
</evidence>
<dbReference type="InterPro" id="IPR036249">
    <property type="entry name" value="Thioredoxin-like_sf"/>
</dbReference>
<evidence type="ECO:0000259" key="3">
    <source>
        <dbReference type="PROSITE" id="PS51352"/>
    </source>
</evidence>
<dbReference type="GO" id="GO:0015035">
    <property type="term" value="F:protein-disulfide reductase activity"/>
    <property type="evidence" value="ECO:0007669"/>
    <property type="project" value="TreeGrafter"/>
</dbReference>
<protein>
    <submittedName>
        <fullName evidence="4">Thioredoxin family protein</fullName>
    </submittedName>
</protein>
<dbReference type="Gene3D" id="3.40.30.10">
    <property type="entry name" value="Glutaredoxin"/>
    <property type="match status" value="1"/>
</dbReference>
<dbReference type="AlphaFoldDB" id="A0A939F6Z1"/>
<comment type="caution">
    <text evidence="4">The sequence shown here is derived from an EMBL/GenBank/DDBJ whole genome shotgun (WGS) entry which is preliminary data.</text>
</comment>
<dbReference type="PANTHER" id="PTHR45663">
    <property type="entry name" value="GEO12009P1"/>
    <property type="match status" value="1"/>
</dbReference>
<keyword evidence="5" id="KW-1185">Reference proteome</keyword>